<dbReference type="Proteomes" id="UP000324159">
    <property type="component" value="Unassembled WGS sequence"/>
</dbReference>
<feature type="transmembrane region" description="Helical" evidence="1">
    <location>
        <begin position="47"/>
        <end position="67"/>
    </location>
</feature>
<keyword evidence="3" id="KW-1185">Reference proteome</keyword>
<dbReference type="EMBL" id="VNIB01000002">
    <property type="protein sequence ID" value="TYO99647.1"/>
    <property type="molecule type" value="Genomic_DNA"/>
</dbReference>
<proteinExistence type="predicted"/>
<reference evidence="2 3" key="1">
    <citation type="submission" date="2019-07" db="EMBL/GenBank/DDBJ databases">
        <title>Genomic Encyclopedia of Type Strains, Phase IV (KMG-IV): sequencing the most valuable type-strain genomes for metagenomic binning, comparative biology and taxonomic classification.</title>
        <authorList>
            <person name="Goeker M."/>
        </authorList>
    </citation>
    <scope>NUCLEOTIDE SEQUENCE [LARGE SCALE GENOMIC DNA]</scope>
    <source>
        <strain evidence="2 3">SS015</strain>
    </source>
</reference>
<dbReference type="RefSeq" id="WP_148894939.1">
    <property type="nucleotide sequence ID" value="NZ_VNIB01000002.1"/>
</dbReference>
<evidence type="ECO:0000256" key="1">
    <source>
        <dbReference type="SAM" id="Phobius"/>
    </source>
</evidence>
<keyword evidence="1" id="KW-0472">Membrane</keyword>
<name>A0A5D3WKV1_9BACT</name>
<sequence length="73" mass="8710">MTSRNRKRRAAKPSGRQSVFQEAWENMNADFDRLLPERLRKADKKKFALWLFIVELLVLGLVGRFVYRWWVGG</sequence>
<dbReference type="OrthoDB" id="9905277at2"/>
<comment type="caution">
    <text evidence="2">The sequence shown here is derived from an EMBL/GenBank/DDBJ whole genome shotgun (WGS) entry which is preliminary data.</text>
</comment>
<dbReference type="AlphaFoldDB" id="A0A5D3WKV1"/>
<organism evidence="2 3">
    <name type="scientific">Geothermobacter ehrlichii</name>
    <dbReference type="NCBI Taxonomy" id="213224"/>
    <lineage>
        <taxon>Bacteria</taxon>
        <taxon>Pseudomonadati</taxon>
        <taxon>Thermodesulfobacteriota</taxon>
        <taxon>Desulfuromonadia</taxon>
        <taxon>Desulfuromonadales</taxon>
        <taxon>Geothermobacteraceae</taxon>
        <taxon>Geothermobacter</taxon>
    </lineage>
</organism>
<evidence type="ECO:0000313" key="2">
    <source>
        <dbReference type="EMBL" id="TYO99647.1"/>
    </source>
</evidence>
<accession>A0A5D3WKV1</accession>
<keyword evidence="1" id="KW-0812">Transmembrane</keyword>
<gene>
    <name evidence="2" type="ORF">EDC39_102172</name>
</gene>
<evidence type="ECO:0000313" key="3">
    <source>
        <dbReference type="Proteomes" id="UP000324159"/>
    </source>
</evidence>
<keyword evidence="1" id="KW-1133">Transmembrane helix</keyword>
<protein>
    <submittedName>
        <fullName evidence="2">Uncharacterized protein</fullName>
    </submittedName>
</protein>